<feature type="transmembrane region" description="Helical" evidence="1">
    <location>
        <begin position="7"/>
        <end position="35"/>
    </location>
</feature>
<reference evidence="2" key="1">
    <citation type="submission" date="2020-03" db="EMBL/GenBank/DDBJ databases">
        <title>The deep terrestrial virosphere.</title>
        <authorList>
            <person name="Holmfeldt K."/>
            <person name="Nilsson E."/>
            <person name="Simone D."/>
            <person name="Lopez-Fernandez M."/>
            <person name="Wu X."/>
            <person name="de Brujin I."/>
            <person name="Lundin D."/>
            <person name="Andersson A."/>
            <person name="Bertilsson S."/>
            <person name="Dopson M."/>
        </authorList>
    </citation>
    <scope>NUCLEOTIDE SEQUENCE</scope>
    <source>
        <strain evidence="2">MM415B02178</strain>
    </source>
</reference>
<protein>
    <submittedName>
        <fullName evidence="2">Uncharacterized protein</fullName>
    </submittedName>
</protein>
<keyword evidence="1" id="KW-0472">Membrane</keyword>
<sequence length="71" mass="8389">MKIRKRYYIPLLMASLLNLLVILHWTSVCIILLAYNELNGVNLMLLLYVLYVPINAVLIYIHANKIRRLYT</sequence>
<gene>
    <name evidence="2" type="ORF">MM415B02178_0014</name>
</gene>
<organism evidence="2">
    <name type="scientific">viral metagenome</name>
    <dbReference type="NCBI Taxonomy" id="1070528"/>
    <lineage>
        <taxon>unclassified sequences</taxon>
        <taxon>metagenomes</taxon>
        <taxon>organismal metagenomes</taxon>
    </lineage>
</organism>
<feature type="transmembrane region" description="Helical" evidence="1">
    <location>
        <begin position="41"/>
        <end position="61"/>
    </location>
</feature>
<dbReference type="AlphaFoldDB" id="A0A6M3KWY3"/>
<name>A0A6M3KWY3_9ZZZZ</name>
<keyword evidence="1" id="KW-0812">Transmembrane</keyword>
<dbReference type="EMBL" id="MT142593">
    <property type="protein sequence ID" value="QJA85758.1"/>
    <property type="molecule type" value="Genomic_DNA"/>
</dbReference>
<evidence type="ECO:0000313" key="2">
    <source>
        <dbReference type="EMBL" id="QJA85758.1"/>
    </source>
</evidence>
<accession>A0A6M3KWY3</accession>
<keyword evidence="1" id="KW-1133">Transmembrane helix</keyword>
<proteinExistence type="predicted"/>
<evidence type="ECO:0000256" key="1">
    <source>
        <dbReference type="SAM" id="Phobius"/>
    </source>
</evidence>